<reference evidence="23 24" key="1">
    <citation type="journal article" date="2015" name="Nature">
        <title>rRNA introns, odd ribosomes, and small enigmatic genomes across a large radiation of phyla.</title>
        <authorList>
            <person name="Brown C.T."/>
            <person name="Hug L.A."/>
            <person name="Thomas B.C."/>
            <person name="Sharon I."/>
            <person name="Castelle C.J."/>
            <person name="Singh A."/>
            <person name="Wilkins M.J."/>
            <person name="Williams K.H."/>
            <person name="Banfield J.F."/>
        </authorList>
    </citation>
    <scope>NUCLEOTIDE SEQUENCE [LARGE SCALE GENOMIC DNA]</scope>
</reference>
<evidence type="ECO:0000256" key="6">
    <source>
        <dbReference type="ARBA" id="ARBA00022842"/>
    </source>
</evidence>
<evidence type="ECO:0000256" key="17">
    <source>
        <dbReference type="ARBA" id="ARBA00032071"/>
    </source>
</evidence>
<evidence type="ECO:0000256" key="1">
    <source>
        <dbReference type="ARBA" id="ARBA00001946"/>
    </source>
</evidence>
<evidence type="ECO:0000256" key="2">
    <source>
        <dbReference type="ARBA" id="ARBA00005582"/>
    </source>
</evidence>
<evidence type="ECO:0000256" key="14">
    <source>
        <dbReference type="ARBA" id="ARBA00030634"/>
    </source>
</evidence>
<evidence type="ECO:0000256" key="12">
    <source>
        <dbReference type="ARBA" id="ARBA00026218"/>
    </source>
</evidence>
<comment type="catalytic activity">
    <reaction evidence="19">
        <text>O(6)-methyl-dGTP + H2O = O(6)-methyl-dGMP + diphosphate + H(+)</text>
        <dbReference type="Rhea" id="RHEA:67600"/>
        <dbReference type="ChEBI" id="CHEBI:15377"/>
        <dbReference type="ChEBI" id="CHEBI:15378"/>
        <dbReference type="ChEBI" id="CHEBI:33019"/>
        <dbReference type="ChEBI" id="CHEBI:169974"/>
        <dbReference type="ChEBI" id="CHEBI:169975"/>
    </reaction>
    <physiologicalReaction direction="left-to-right" evidence="19">
        <dbReference type="Rhea" id="RHEA:67601"/>
    </physiologicalReaction>
</comment>
<comment type="catalytic activity">
    <reaction evidence="8">
        <text>2-oxo-dATP + H2O = 2-oxo-dAMP + diphosphate + H(+)</text>
        <dbReference type="Rhea" id="RHEA:31583"/>
        <dbReference type="ChEBI" id="CHEBI:15377"/>
        <dbReference type="ChEBI" id="CHEBI:15378"/>
        <dbReference type="ChEBI" id="CHEBI:33019"/>
        <dbReference type="ChEBI" id="CHEBI:63212"/>
        <dbReference type="ChEBI" id="CHEBI:77897"/>
        <dbReference type="EC" id="3.6.1.56"/>
    </reaction>
    <physiologicalReaction direction="left-to-right" evidence="8">
        <dbReference type="Rhea" id="RHEA:31584"/>
    </physiologicalReaction>
</comment>
<dbReference type="Proteomes" id="UP000033869">
    <property type="component" value="Unassembled WGS sequence"/>
</dbReference>
<dbReference type="PROSITE" id="PS51462">
    <property type="entry name" value="NUDIX"/>
    <property type="match status" value="1"/>
</dbReference>
<keyword evidence="4" id="KW-0479">Metal-binding</keyword>
<evidence type="ECO:0000256" key="9">
    <source>
        <dbReference type="ARBA" id="ARBA00024486"/>
    </source>
</evidence>
<dbReference type="AlphaFoldDB" id="A0A0G0WCK4"/>
<comment type="catalytic activity">
    <reaction evidence="9">
        <text>8-oxo-dGTP + H2O = 8-oxo-dGMP + diphosphate + H(+)</text>
        <dbReference type="Rhea" id="RHEA:31575"/>
        <dbReference type="ChEBI" id="CHEBI:15377"/>
        <dbReference type="ChEBI" id="CHEBI:15378"/>
        <dbReference type="ChEBI" id="CHEBI:33019"/>
        <dbReference type="ChEBI" id="CHEBI:63224"/>
        <dbReference type="ChEBI" id="CHEBI:77896"/>
    </reaction>
    <physiologicalReaction direction="left-to-right" evidence="9">
        <dbReference type="Rhea" id="RHEA:31576"/>
    </physiologicalReaction>
</comment>
<dbReference type="EC" id="3.6.1.56" evidence="11"/>
<dbReference type="GO" id="GO:0008828">
    <property type="term" value="F:dATP diphosphatase activity"/>
    <property type="evidence" value="ECO:0007669"/>
    <property type="project" value="UniProtKB-EC"/>
</dbReference>
<name>A0A0G0WCK4_UNCC2</name>
<evidence type="ECO:0000256" key="18">
    <source>
        <dbReference type="ARBA" id="ARBA00048002"/>
    </source>
</evidence>
<evidence type="ECO:0000256" key="8">
    <source>
        <dbReference type="ARBA" id="ARBA00024459"/>
    </source>
</evidence>
<keyword evidence="5" id="KW-0378">Hydrolase</keyword>
<evidence type="ECO:0000256" key="20">
    <source>
        <dbReference type="ARBA" id="ARBA00049032"/>
    </source>
</evidence>
<comment type="caution">
    <text evidence="23">The sequence shown here is derived from an EMBL/GenBank/DDBJ whole genome shotgun (WGS) entry which is preliminary data.</text>
</comment>
<dbReference type="PANTHER" id="PTHR43758">
    <property type="entry name" value="7,8-DIHYDRO-8-OXOGUANINE TRIPHOSPHATASE"/>
    <property type="match status" value="1"/>
</dbReference>
<comment type="catalytic activity">
    <reaction evidence="18">
        <text>N(6)-methyl-ATP + H2O = N(6)-methyl-AMP + diphosphate + H(+)</text>
        <dbReference type="Rhea" id="RHEA:67608"/>
        <dbReference type="ChEBI" id="CHEBI:15377"/>
        <dbReference type="ChEBI" id="CHEBI:15378"/>
        <dbReference type="ChEBI" id="CHEBI:33019"/>
        <dbReference type="ChEBI" id="CHEBI:144842"/>
        <dbReference type="ChEBI" id="CHEBI:172873"/>
    </reaction>
    <physiologicalReaction direction="left-to-right" evidence="18">
        <dbReference type="Rhea" id="RHEA:67609"/>
    </physiologicalReaction>
</comment>
<comment type="subunit">
    <text evidence="3">Monomer.</text>
</comment>
<evidence type="ECO:0000256" key="13">
    <source>
        <dbReference type="ARBA" id="ARBA00029673"/>
    </source>
</evidence>
<comment type="catalytic activity">
    <reaction evidence="10">
        <text>2-oxo-ATP + H2O = 2-oxo-AMP + diphosphate + H(+)</text>
        <dbReference type="Rhea" id="RHEA:67392"/>
        <dbReference type="ChEBI" id="CHEBI:15377"/>
        <dbReference type="ChEBI" id="CHEBI:15378"/>
        <dbReference type="ChEBI" id="CHEBI:33019"/>
        <dbReference type="ChEBI" id="CHEBI:71395"/>
        <dbReference type="ChEBI" id="CHEBI:172878"/>
    </reaction>
    <physiologicalReaction direction="left-to-right" evidence="10">
        <dbReference type="Rhea" id="RHEA:67393"/>
    </physiologicalReaction>
</comment>
<feature type="domain" description="Nudix hydrolase" evidence="22">
    <location>
        <begin position="18"/>
        <end position="138"/>
    </location>
</feature>
<evidence type="ECO:0000256" key="4">
    <source>
        <dbReference type="ARBA" id="ARBA00022723"/>
    </source>
</evidence>
<dbReference type="PRINTS" id="PR01403">
    <property type="entry name" value="8OXTPHPHTASE"/>
</dbReference>
<dbReference type="Pfam" id="PF00293">
    <property type="entry name" value="NUDIX"/>
    <property type="match status" value="1"/>
</dbReference>
<evidence type="ECO:0000256" key="15">
    <source>
        <dbReference type="ARBA" id="ARBA00030682"/>
    </source>
</evidence>
<dbReference type="InterPro" id="IPR000086">
    <property type="entry name" value="NUDIX_hydrolase_dom"/>
</dbReference>
<evidence type="ECO:0000256" key="10">
    <source>
        <dbReference type="ARBA" id="ARBA00024596"/>
    </source>
</evidence>
<comment type="function">
    <text evidence="21">Oxidized purine nucleoside triphosphate hydrolase which is a prominent sanitizer of the oxidized nucleotide pool. Catalyzes the hydrolysis of 2-oxo-dATP (2-hydroxy-dATP) into 2-oxo-dAMP. Also has a significant hydrolase activity toward 2-oxo-ATP, 8-oxo-dGTP and 8-oxo-dATP. Through the hydrolysis of oxidized purine nucleoside triphosphates, prevents their incorporation into DNA and the subsequent transversions A:T to C:G and G:C to T:A. Also catalyzes the hydrolysis of methylated purine nucleoside triphosphate preventing their integration into DNA. Through this antimutagenic activity protects cells from oxidative stress.</text>
</comment>
<evidence type="ECO:0000259" key="22">
    <source>
        <dbReference type="PROSITE" id="PS51462"/>
    </source>
</evidence>
<dbReference type="PROSITE" id="PS00893">
    <property type="entry name" value="NUDIX_BOX"/>
    <property type="match status" value="1"/>
</dbReference>
<dbReference type="GO" id="GO:0042262">
    <property type="term" value="P:DNA protection"/>
    <property type="evidence" value="ECO:0007669"/>
    <property type="project" value="InterPro"/>
</dbReference>
<dbReference type="GO" id="GO:0008413">
    <property type="term" value="F:8-oxo-7,8-dihydroguanosine triphosphate pyrophosphatase activity"/>
    <property type="evidence" value="ECO:0007669"/>
    <property type="project" value="InterPro"/>
</dbReference>
<evidence type="ECO:0000256" key="5">
    <source>
        <dbReference type="ARBA" id="ARBA00022801"/>
    </source>
</evidence>
<comment type="catalytic activity">
    <reaction evidence="7">
        <text>8-oxo-dATP + H2O = 8-oxo-dAMP + diphosphate + H(+)</text>
        <dbReference type="Rhea" id="RHEA:65396"/>
        <dbReference type="ChEBI" id="CHEBI:15377"/>
        <dbReference type="ChEBI" id="CHEBI:15378"/>
        <dbReference type="ChEBI" id="CHEBI:33019"/>
        <dbReference type="ChEBI" id="CHEBI:71361"/>
        <dbReference type="ChEBI" id="CHEBI:172871"/>
    </reaction>
    <physiologicalReaction direction="left-to-right" evidence="7">
        <dbReference type="Rhea" id="RHEA:65397"/>
    </physiologicalReaction>
</comment>
<organism evidence="23 24">
    <name type="scientific">candidate division CPR2 bacterium GW2011_GWC1_41_48</name>
    <dbReference type="NCBI Taxonomy" id="1618344"/>
    <lineage>
        <taxon>Bacteria</taxon>
        <taxon>Bacteria division CPR2</taxon>
    </lineage>
</organism>
<evidence type="ECO:0000256" key="19">
    <source>
        <dbReference type="ARBA" id="ARBA00048894"/>
    </source>
</evidence>
<dbReference type="PANTHER" id="PTHR43758:SF2">
    <property type="entry name" value="OXIDIZED PURINE NUCLEOSIDE TRIPHOSPHATE HYDROLASE"/>
    <property type="match status" value="1"/>
</dbReference>
<proteinExistence type="inferred from homology"/>
<dbReference type="SUPFAM" id="SSF55811">
    <property type="entry name" value="Nudix"/>
    <property type="match status" value="1"/>
</dbReference>
<sequence>MIDMQLSIQGILEMSNQTKKQTSIIIGLKDNKVLLGMKKRGFGEGYWNGFGGKRNKSETMTEAALREIEEEAGIIPTDLKEVGIIEFDTFTTHIYTFSNYEGKLTESEEMKPKWFNNNSLPYDKMWEGDNIWFPLVLDGKCFDAEFIFEGKNLTECHIKVRK</sequence>
<comment type="cofactor">
    <cofactor evidence="1">
        <name>Mg(2+)</name>
        <dbReference type="ChEBI" id="CHEBI:18420"/>
    </cofactor>
</comment>
<evidence type="ECO:0000256" key="3">
    <source>
        <dbReference type="ARBA" id="ARBA00011245"/>
    </source>
</evidence>
<evidence type="ECO:0000256" key="11">
    <source>
        <dbReference type="ARBA" id="ARBA00026103"/>
    </source>
</evidence>
<evidence type="ECO:0000313" key="23">
    <source>
        <dbReference type="EMBL" id="KKS09782.1"/>
    </source>
</evidence>
<dbReference type="Gene3D" id="3.90.79.10">
    <property type="entry name" value="Nucleoside Triphosphate Pyrophosphohydrolase"/>
    <property type="match status" value="1"/>
</dbReference>
<comment type="similarity">
    <text evidence="2">Belongs to the Nudix hydrolase family.</text>
</comment>
<dbReference type="CDD" id="cd03427">
    <property type="entry name" value="NUDIX_MTH1_Nudt1"/>
    <property type="match status" value="1"/>
</dbReference>
<dbReference type="EMBL" id="LCBL01000001">
    <property type="protein sequence ID" value="KKS09782.1"/>
    <property type="molecule type" value="Genomic_DNA"/>
</dbReference>
<dbReference type="InterPro" id="IPR020084">
    <property type="entry name" value="NUDIX_hydrolase_CS"/>
</dbReference>
<evidence type="ECO:0000256" key="21">
    <source>
        <dbReference type="ARBA" id="ARBA00053094"/>
    </source>
</evidence>
<accession>A0A0G0WCK4</accession>
<dbReference type="InterPro" id="IPR015797">
    <property type="entry name" value="NUDIX_hydrolase-like_dom_sf"/>
</dbReference>
<evidence type="ECO:0000256" key="16">
    <source>
        <dbReference type="ARBA" id="ARBA00031927"/>
    </source>
</evidence>
<comment type="catalytic activity">
    <reaction evidence="20">
        <text>N(6)-methyl-dATP + H2O = N(6)-methyl-dAMP + diphosphate + H(+)</text>
        <dbReference type="Rhea" id="RHEA:67604"/>
        <dbReference type="ChEBI" id="CHEBI:15377"/>
        <dbReference type="ChEBI" id="CHEBI:15378"/>
        <dbReference type="ChEBI" id="CHEBI:33019"/>
        <dbReference type="ChEBI" id="CHEBI:169976"/>
        <dbReference type="ChEBI" id="CHEBI:172872"/>
    </reaction>
    <physiologicalReaction direction="left-to-right" evidence="20">
        <dbReference type="Rhea" id="RHEA:67605"/>
    </physiologicalReaction>
</comment>
<dbReference type="GO" id="GO:0005737">
    <property type="term" value="C:cytoplasm"/>
    <property type="evidence" value="ECO:0007669"/>
    <property type="project" value="TreeGrafter"/>
</dbReference>
<keyword evidence="6" id="KW-0460">Magnesium</keyword>
<evidence type="ECO:0000256" key="7">
    <source>
        <dbReference type="ARBA" id="ARBA00024448"/>
    </source>
</evidence>
<dbReference type="InterPro" id="IPR003563">
    <property type="entry name" value="8ODP"/>
</dbReference>
<gene>
    <name evidence="23" type="ORF">UU65_C0001G0187</name>
</gene>
<protein>
    <recommendedName>
        <fullName evidence="12">Oxidized purine nucleoside triphosphate hydrolase</fullName>
        <ecNumber evidence="11">3.6.1.56</ecNumber>
    </recommendedName>
    <alternativeName>
        <fullName evidence="16">2-hydroxy-dATP diphosphatase</fullName>
    </alternativeName>
    <alternativeName>
        <fullName evidence="15">7,8-dihydro-8-oxoguanine triphosphatase</fullName>
    </alternativeName>
    <alternativeName>
        <fullName evidence="14">8-oxo-dGTPase</fullName>
    </alternativeName>
    <alternativeName>
        <fullName evidence="17">Methylated purine nucleoside triphosphate hydrolase</fullName>
    </alternativeName>
    <alternativeName>
        <fullName evidence="13">Nucleoside diphosphate-linked moiety X motif 1</fullName>
    </alternativeName>
</protein>
<dbReference type="GO" id="GO:0046872">
    <property type="term" value="F:metal ion binding"/>
    <property type="evidence" value="ECO:0007669"/>
    <property type="project" value="UniProtKB-KW"/>
</dbReference>
<evidence type="ECO:0000313" key="24">
    <source>
        <dbReference type="Proteomes" id="UP000033869"/>
    </source>
</evidence>